<feature type="compositionally biased region" description="Basic and acidic residues" evidence="6">
    <location>
        <begin position="359"/>
        <end position="371"/>
    </location>
</feature>
<dbReference type="PANTHER" id="PTHR43214">
    <property type="entry name" value="TWO-COMPONENT RESPONSE REGULATOR"/>
    <property type="match status" value="1"/>
</dbReference>
<feature type="compositionally biased region" description="Low complexity" evidence="6">
    <location>
        <begin position="429"/>
        <end position="438"/>
    </location>
</feature>
<dbReference type="InterPro" id="IPR000524">
    <property type="entry name" value="Tscrpt_reg_HTH_GntR"/>
</dbReference>
<feature type="compositionally biased region" description="Pro residues" evidence="6">
    <location>
        <begin position="6483"/>
        <end position="6493"/>
    </location>
</feature>
<dbReference type="InterPro" id="IPR013324">
    <property type="entry name" value="RNA_pol_sigma_r3/r4-like"/>
</dbReference>
<dbReference type="InterPro" id="IPR016032">
    <property type="entry name" value="Sig_transdc_resp-reg_C-effctor"/>
</dbReference>
<evidence type="ECO:0000256" key="4">
    <source>
        <dbReference type="ARBA" id="ARBA00023125"/>
    </source>
</evidence>
<feature type="compositionally biased region" description="Basic and acidic residues" evidence="6">
    <location>
        <begin position="4044"/>
        <end position="4060"/>
    </location>
</feature>
<dbReference type="SUPFAM" id="SSF46785">
    <property type="entry name" value="Winged helix' DNA-binding domain"/>
    <property type="match status" value="1"/>
</dbReference>
<dbReference type="InterPro" id="IPR027417">
    <property type="entry name" value="P-loop_NTPase"/>
</dbReference>
<dbReference type="SUPFAM" id="SSF52540">
    <property type="entry name" value="P-loop containing nucleoside triphosphate hydrolases"/>
    <property type="match status" value="1"/>
</dbReference>
<feature type="region of interest" description="Disordered" evidence="6">
    <location>
        <begin position="1769"/>
        <end position="1812"/>
    </location>
</feature>
<feature type="domain" description="HTH luxR-type" evidence="7">
    <location>
        <begin position="2434"/>
        <end position="2499"/>
    </location>
</feature>
<feature type="region of interest" description="Disordered" evidence="6">
    <location>
        <begin position="335"/>
        <end position="626"/>
    </location>
</feature>
<dbReference type="Pfam" id="PF00392">
    <property type="entry name" value="GntR"/>
    <property type="match status" value="1"/>
</dbReference>
<dbReference type="Pfam" id="PF08281">
    <property type="entry name" value="Sigma70_r4_2"/>
    <property type="match status" value="1"/>
</dbReference>
<evidence type="ECO:0000256" key="5">
    <source>
        <dbReference type="ARBA" id="ARBA00023163"/>
    </source>
</evidence>
<dbReference type="GO" id="GO:0006352">
    <property type="term" value="P:DNA-templated transcription initiation"/>
    <property type="evidence" value="ECO:0007669"/>
    <property type="project" value="InterPro"/>
</dbReference>
<feature type="compositionally biased region" description="Basic and acidic residues" evidence="6">
    <location>
        <begin position="4093"/>
        <end position="4107"/>
    </location>
</feature>
<keyword evidence="4" id="KW-0238">DNA-binding</keyword>
<keyword evidence="2" id="KW-0805">Transcription regulation</keyword>
<dbReference type="Pfam" id="PF00196">
    <property type="entry name" value="GerE"/>
    <property type="match status" value="2"/>
</dbReference>
<feature type="region of interest" description="Disordered" evidence="6">
    <location>
        <begin position="4923"/>
        <end position="4999"/>
    </location>
</feature>
<proteinExistence type="inferred from homology"/>
<evidence type="ECO:0000313" key="10">
    <source>
        <dbReference type="Proteomes" id="UP000238356"/>
    </source>
</evidence>
<feature type="compositionally biased region" description="Basic and acidic residues" evidence="6">
    <location>
        <begin position="562"/>
        <end position="590"/>
    </location>
</feature>
<feature type="compositionally biased region" description="Basic and acidic residues" evidence="6">
    <location>
        <begin position="4842"/>
        <end position="4854"/>
    </location>
</feature>
<dbReference type="PROSITE" id="PS51196">
    <property type="entry name" value="SECA_MOTOR_DEAD"/>
    <property type="match status" value="1"/>
</dbReference>
<dbReference type="InterPro" id="IPR036390">
    <property type="entry name" value="WH_DNA-bd_sf"/>
</dbReference>
<evidence type="ECO:0000259" key="8">
    <source>
        <dbReference type="PROSITE" id="PS51196"/>
    </source>
</evidence>
<feature type="region of interest" description="Disordered" evidence="6">
    <location>
        <begin position="2730"/>
        <end position="2752"/>
    </location>
</feature>
<dbReference type="SMART" id="SM00421">
    <property type="entry name" value="HTH_LUXR"/>
    <property type="match status" value="4"/>
</dbReference>
<dbReference type="CDD" id="cd06170">
    <property type="entry name" value="LuxR_C_like"/>
    <property type="match status" value="2"/>
</dbReference>
<dbReference type="InterPro" id="IPR039420">
    <property type="entry name" value="WalR-like"/>
</dbReference>
<feature type="region of interest" description="Disordered" evidence="6">
    <location>
        <begin position="3053"/>
        <end position="3095"/>
    </location>
</feature>
<feature type="region of interest" description="Disordered" evidence="6">
    <location>
        <begin position="1728"/>
        <end position="1752"/>
    </location>
</feature>
<evidence type="ECO:0000256" key="1">
    <source>
        <dbReference type="ARBA" id="ARBA00010641"/>
    </source>
</evidence>
<dbReference type="Gene3D" id="3.40.50.300">
    <property type="entry name" value="P-loop containing nucleotide triphosphate hydrolases"/>
    <property type="match status" value="2"/>
</dbReference>
<dbReference type="Gene3D" id="1.20.1250.20">
    <property type="entry name" value="MFS general substrate transporter like domains"/>
    <property type="match status" value="1"/>
</dbReference>
<reference evidence="9 10" key="1">
    <citation type="submission" date="2018-02" db="EMBL/GenBank/DDBJ databases">
        <title>8 Nocardia nova and 1 Nocardia cyriacigeorgica strain used for evolution to TMP-SMX.</title>
        <authorList>
            <person name="Mehta H."/>
            <person name="Weng J."/>
            <person name="Shamoo Y."/>
        </authorList>
    </citation>
    <scope>NUCLEOTIDE SEQUENCE [LARGE SCALE GENOMIC DNA]</scope>
    <source>
        <strain evidence="9 10">BAA2227</strain>
    </source>
</reference>
<organism evidence="9 10">
    <name type="scientific">Nocardia nova</name>
    <dbReference type="NCBI Taxonomy" id="37330"/>
    <lineage>
        <taxon>Bacteria</taxon>
        <taxon>Bacillati</taxon>
        <taxon>Actinomycetota</taxon>
        <taxon>Actinomycetes</taxon>
        <taxon>Mycobacteriales</taxon>
        <taxon>Nocardiaceae</taxon>
        <taxon>Nocardia</taxon>
    </lineage>
</organism>
<dbReference type="Gene3D" id="1.10.10.10">
    <property type="entry name" value="Winged helix-like DNA-binding domain superfamily/Winged helix DNA-binding domain"/>
    <property type="match status" value="7"/>
</dbReference>
<feature type="region of interest" description="Disordered" evidence="6">
    <location>
        <begin position="4726"/>
        <end position="4819"/>
    </location>
</feature>
<name>A0A2S6A447_9NOCA</name>
<feature type="compositionally biased region" description="Basic and acidic residues" evidence="6">
    <location>
        <begin position="598"/>
        <end position="619"/>
    </location>
</feature>
<feature type="compositionally biased region" description="Low complexity" evidence="6">
    <location>
        <begin position="531"/>
        <end position="561"/>
    </location>
</feature>
<feature type="region of interest" description="Disordered" evidence="6">
    <location>
        <begin position="5779"/>
        <end position="5801"/>
    </location>
</feature>
<feature type="compositionally biased region" description="Basic and acidic residues" evidence="6">
    <location>
        <begin position="2527"/>
        <end position="2536"/>
    </location>
</feature>
<dbReference type="InterPro" id="IPR000792">
    <property type="entry name" value="Tscrpt_reg_LuxR_C"/>
</dbReference>
<feature type="compositionally biased region" description="Basic and acidic residues" evidence="6">
    <location>
        <begin position="4953"/>
        <end position="4968"/>
    </location>
</feature>
<feature type="region of interest" description="Disordered" evidence="6">
    <location>
        <begin position="4842"/>
        <end position="4862"/>
    </location>
</feature>
<keyword evidence="5" id="KW-0804">Transcription</keyword>
<feature type="compositionally biased region" description="Pro residues" evidence="6">
    <location>
        <begin position="475"/>
        <end position="488"/>
    </location>
</feature>
<dbReference type="Proteomes" id="UP000238356">
    <property type="component" value="Unassembled WGS sequence"/>
</dbReference>
<dbReference type="InterPro" id="IPR014018">
    <property type="entry name" value="SecA_motor_DEAD"/>
</dbReference>
<gene>
    <name evidence="9" type="ORF">C5F51_18770</name>
</gene>
<dbReference type="Gene3D" id="3.90.1440.10">
    <property type="entry name" value="SecA, preprotein cross-linking domain"/>
    <property type="match status" value="1"/>
</dbReference>
<keyword evidence="3" id="KW-0731">Sigma factor</keyword>
<dbReference type="EMBL" id="PSZD01000011">
    <property type="protein sequence ID" value="PPJ26718.1"/>
    <property type="molecule type" value="Genomic_DNA"/>
</dbReference>
<feature type="region of interest" description="Disordered" evidence="6">
    <location>
        <begin position="3978"/>
        <end position="4115"/>
    </location>
</feature>
<evidence type="ECO:0000313" key="9">
    <source>
        <dbReference type="EMBL" id="PPJ26718.1"/>
    </source>
</evidence>
<dbReference type="SUPFAM" id="SSF103473">
    <property type="entry name" value="MFS general substrate transporter"/>
    <property type="match status" value="1"/>
</dbReference>
<dbReference type="InterPro" id="IPR036259">
    <property type="entry name" value="MFS_trans_sf"/>
</dbReference>
<feature type="compositionally biased region" description="Polar residues" evidence="6">
    <location>
        <begin position="4744"/>
        <end position="4764"/>
    </location>
</feature>
<feature type="region of interest" description="Disordered" evidence="6">
    <location>
        <begin position="2503"/>
        <end position="2536"/>
    </location>
</feature>
<dbReference type="SUPFAM" id="SSF88659">
    <property type="entry name" value="Sigma3 and sigma4 domains of RNA polymerase sigma factors"/>
    <property type="match status" value="2"/>
</dbReference>
<feature type="compositionally biased region" description="Low complexity" evidence="6">
    <location>
        <begin position="1469"/>
        <end position="1483"/>
    </location>
</feature>
<feature type="region of interest" description="Disordered" evidence="6">
    <location>
        <begin position="1469"/>
        <end position="1522"/>
    </location>
</feature>
<feature type="region of interest" description="Disordered" evidence="6">
    <location>
        <begin position="5361"/>
        <end position="5388"/>
    </location>
</feature>
<feature type="domain" description="HTH luxR-type" evidence="7">
    <location>
        <begin position="2072"/>
        <end position="2137"/>
    </location>
</feature>
<dbReference type="SMART" id="SM00345">
    <property type="entry name" value="HTH_GNTR"/>
    <property type="match status" value="1"/>
</dbReference>
<evidence type="ECO:0000256" key="3">
    <source>
        <dbReference type="ARBA" id="ARBA00023082"/>
    </source>
</evidence>
<feature type="domain" description="SecA family profile" evidence="8">
    <location>
        <begin position="570"/>
        <end position="1253"/>
    </location>
</feature>
<feature type="compositionally biased region" description="Basic and acidic residues" evidence="6">
    <location>
        <begin position="3798"/>
        <end position="3809"/>
    </location>
</feature>
<evidence type="ECO:0000259" key="7">
    <source>
        <dbReference type="PROSITE" id="PS50043"/>
    </source>
</evidence>
<keyword evidence="10" id="KW-1185">Reference proteome</keyword>
<feature type="domain" description="HTH luxR-type" evidence="7">
    <location>
        <begin position="2527"/>
        <end position="2589"/>
    </location>
</feature>
<accession>A0A2S6A447</accession>
<evidence type="ECO:0000256" key="6">
    <source>
        <dbReference type="SAM" id="MobiDB-lite"/>
    </source>
</evidence>
<dbReference type="GO" id="GO:0016987">
    <property type="term" value="F:sigma factor activity"/>
    <property type="evidence" value="ECO:0007669"/>
    <property type="project" value="UniProtKB-KW"/>
</dbReference>
<feature type="compositionally biased region" description="Low complexity" evidence="6">
    <location>
        <begin position="1512"/>
        <end position="1522"/>
    </location>
</feature>
<dbReference type="SUPFAM" id="SSF46894">
    <property type="entry name" value="C-terminal effector domain of the bipartite response regulators"/>
    <property type="match status" value="3"/>
</dbReference>
<evidence type="ECO:0008006" key="11">
    <source>
        <dbReference type="Google" id="ProtNLM"/>
    </source>
</evidence>
<feature type="compositionally biased region" description="Basic and acidic residues" evidence="6">
    <location>
        <begin position="3060"/>
        <end position="3081"/>
    </location>
</feature>
<feature type="region of interest" description="Disordered" evidence="6">
    <location>
        <begin position="3796"/>
        <end position="3817"/>
    </location>
</feature>
<comment type="similarity">
    <text evidence="1">Belongs to the sigma-70 factor family. ECF subfamily.</text>
</comment>
<protein>
    <recommendedName>
        <fullName evidence="11">SecA family profile domain-containing protein</fullName>
    </recommendedName>
</protein>
<dbReference type="InterPro" id="IPR036388">
    <property type="entry name" value="WH-like_DNA-bd_sf"/>
</dbReference>
<dbReference type="PRINTS" id="PR00038">
    <property type="entry name" value="HTHLUXR"/>
</dbReference>
<dbReference type="InterPro" id="IPR013249">
    <property type="entry name" value="RNA_pol_sigma70_r4_t2"/>
</dbReference>
<feature type="compositionally biased region" description="Polar residues" evidence="6">
    <location>
        <begin position="1741"/>
        <end position="1752"/>
    </location>
</feature>
<evidence type="ECO:0000256" key="2">
    <source>
        <dbReference type="ARBA" id="ARBA00023015"/>
    </source>
</evidence>
<dbReference type="GO" id="GO:0003677">
    <property type="term" value="F:DNA binding"/>
    <property type="evidence" value="ECO:0007669"/>
    <property type="project" value="UniProtKB-KW"/>
</dbReference>
<sequence length="7169" mass="776492">MVPVDGSLFSPVVELRNTFESLPGFLRTPIEMVVFGGELPRADISEMRRMVAEFRARARELENHSTDIEDLLAQEDSAGELADKLREALRSYRKGAARLGDDVNTLADQAQQAANDAEKWLCVMFAFGIHLAWKIYGLMAGAAAAGPAGQIAAAPAVETVLAEGRAEAAVMRTSMERAIATGGAEAAARLSSMGPLQFVTMLGKAAALPVGVDAGVQALQVATGDRTADIIGSDGTNPTGIDLKSIEVAALAGAGGAVGGMVAGKFAPMVFPRIGSSRLALGLVHGTAGAISGLGAASLVAGWPQHYDQVLAPLLNGAFAGGVYSRSGAHPSAIDGGATFTPPDAISAGHDGKAATPRRPVEVSAESKRAWADAQKAWGSTAETTKTAGERGGTTEKTGAAEPPSREQGPTIAADGAGGRQPGQPIRPASSDAAAARSGTHSETAAPVERPPAEKPVAAGKATAPRSVEAVGETSPPPKLPTSAPPRPVGEFHEKAGAPTGNSAHAKAEPSPAGEHTAVADGAGTHTSARPHPAAAGEAGTPGARGEPGSSSARGEPGSSSGEEHATPQREETAEQSGQERPEGSGRTEADGTETSAVDEHSSSVHDEQSVPSTDHDSLADAAGMPRSDRDKAVDLLIDFHQASAEHVPEGQRLSNLPDDVLMAGLHSGDEHQSLLATMEIIRRGTISEKVPGGMVLRVEQAEAVYAMKSRPVEMKPGEGKSLVFMAGAIQRAVQHGSVLLVTTTDGLANREVSTYRKLLTGDEEFADMQNVLGTFGIDVFRADQQNGFGPITKGRPAIVVATGETVGHLCNAGIKPPRHALIDEMDGIIDRGERQFLRSEGAEQAAPEATAQQVFGAHDFLTKALADGSLTHDDFGLRRIAEEIGMQADGTPEVMYWYDGQPELTPEGRAKVEALPGGQDWLDGMGASRLETAAHAEFLVRKGVHYEMDTGKIVIIDQAEHGLQRNPKTSSESRWSAEPGKASLAQAIEAKEIRAAESRRESAEEHRIVVRADAESAKRIDSVEIYRVGSESFFDEVTGASGTLTDLNPVLQKIYNLEPAHEVGRSQTHQLVEGQHDVVESTHAKLRTIAEYANEMRADGKGRFQEILCHRNDLIARQVEALVRAGVPRDAIEAVDAKRIIGWGADWEAQLQKVFDEAGEQGKILVINRQGQRGVDISVSEAVKAKGGMHVWMTEAPEQSYIHEQAKNRTARNGQRGSAQVVMSAQDALIRNAMHLRGVRETVVVYEKAVAAHATDSTPQNHDALVAARQAVRELVPELQQRALRHSTAEFVRHHAVSTGNAYLALAEADTGLYDQPDSDPAARLAGLLGIPAAAVADRIAELERDGATDPIRELLDRAGIAPATAVALQHHVMSTAPAAASTREGQSAADALIQPGTLRRDLAAELGIPIADLEGAEGLRTLDPLHTQARDALAAALGYPAAGITPIIARDILGEAVGDQLTGAISSTTVTDTGTGSTTDSPTDRTRAGTPDQDADTQNADAPDTGPNQTAAPPHTPDAATTDDIVAAASRYLAVAALFDAVFEIHRLSPNNCVNNAVTGMRVLCPDKANRFRMPDFKLRGHDSNTVRDTFGAELQRAGSLDEVAESLRSRPGGITVLVYKWKDTYAAGTSIEADDHMVLLVNDSTSVDKPNLVVVDLAASRDGNTDNDHGPKDLRNRRTLLNKAEGFDDWRREQEKYIKKLGPKQRLFRTIEFDRDGNLAPRLSAEAPDAEKLPQRPPVSQATQDEINSSADPGLYAEMLARLDAAGNGSNARRRDERSPVGSRPSEDPANPPPPSTRRQYTVTESGRLRDDLATAYRELEDADDSDPLAESFSRAIPSQFDEHFRALSPIQRRILTLRYQQGLAHNEVADTLNARGWAASALTPQAVRTAEAGALRRLAGSLARNGTPMASDPSRERQQTLLRLIARGVSWSGVIEQTGWSRATGRRTYSQLLQALNVTKRASVVPEAVRHGLLDITELSAVPEQTPALSPDEHTMLLLVATGLSNRAVADALTAIRGVPVGKDAVNKRLRALGQRIRIGDRAGMVGAAIRAGWLDVNADDWKSHSGTRGTAVRLSTQELRTLGLIISGRTDDQIAAELNTTRQTAVTYRNRIFVKLGVHSREEAIVATYTMPELVDALPDSGEDIRAIVDILRMVEEATDGREAGQPEWRRLLVHQLRHAILSGDVVAGRALPSARLLMRQLNPEKIQAYTVRDAYRQLRDEGYLVVVRGRPTVTRRDSWPITADTLRNHFADRIFDLATRTVGAASGSQIVAEVCARAARGAETGGRTVTERVDLVARNVIAEHRPAAEFLRHLTDFVLRGAGMSGDDTLALTLANVSTHEVRQLRAALSLNRQLRLARFWPARRDSTAPHDIPTDPMTEPLELWSTARDLAILLAERHGVTVSLPVAPTGHQPWRILDNWSGKPSARPTRDFRLTPYQRRLVRLLAQDLTYREIAAELGVSVDSLKSLVADVTRELHGEGRAEIVEIARRSGLLDDISPAGHSAHPRPGRAPSPVTEQPDASRRARLTNRESHILALSEQGLSKREIAEQLGVSPHTVEDHLGSARRKIRKITALLRACVPYVSRLTRAVGLEEAPELPLNADDPHSLERGIHAELTLVPAHDIVTEPAADEFGPADPLRSIADNVYDPDHPADGAVVVVGKEGTDHAYLLLDIEGELFVFDSLLPSPGIRPYRDWKPGYIESDPKETFVSYLTTTRGRLEALHAPSGDPDRPLPGNSINGPRGEAARPEYAVATPVSPDAYQPRLAENTRVRKLTIRNGLFCDGDGTPHNSDDYEFFLIGVEPDDFRVAGADDFPELDDDDDSYDFVHPHEILFSTYADPADAPIGAGLWGRMVNGVPQEALLTSRAFPDTLEERMKFVMQTLHWLAEHGVDLTAMNLSGTFHGSIFRLPAPMHSAMELMTEPYAHPESVFACATTRFWVYPTVVESAPAQLSIALPVTSMNGGRVEFTMTLTRHGDTITAAFIEPTSSPAATEVAAAWAQLRSELIDPWLAESHVVVAENDSGSGAITAYFGPDADEHTLVQEVDTTDVVGDSRVHTERDTPIGRRPEDRSESSTPVPGDPGGPARRAAYVTVEMEDQSSYHPEEGRRIRYHDLHFDAEGVLCDEDGNPYNSGGWEQFFFVGNTIRSTPAKHWLLWSSFPDPRQVPFAFGAWQVVDGRRIEVELGSGLIANAGSRSALSARFAAQAMFELSHRVPAENLTVRNGTAGYLWMPETRVPTVDQLIERRGLGVLDGDPAVDTLFSGASTDHWVDITGWHATDTGLVVELAVGSLRGNATPGHISLHLLHGRDATIAYYVREDSSDNQFVGSAIESFHRDRIAPWLARSGVDFAGFNPPENIIADIDAGEEAPPPSRAEYTPMSLPGYVPGPGAVDLDLVRLHIDRRGRPVRADGAAIDTLGSQGFLLTTSGEFITAAGWQADVLEAYLAQGGSLGDIAGMGNWRIHGAITAIDLSPAMSPSRALDYRGQAQVLDALHTAGADLSRCAPAAGNRTESLWNDSGTPPAAAAVLQALGTNSAPLLSGYFVTRAPWGRRRSVAVQVTGITRSVDGVAVTAELLVPRCEPATFTVEFITADSGVTARWESVRLGSDRVRTAAALAAVHSRLRAWLAESGGAWVEDVPTEDRPGARPPAPEPIAATPGNTIALRTTARTSESATDLAQAGEWLLSQIRDWPPGAATVARDSILSALRLMLGALVGPVSMVAENTADRVRVDVVAVDDEKSITPPESVAAPDGSTFLRAGVRILDEPAGPWRQVTWFDLTRPASDFEDNDAHSSTHHPPDSHSATGDLPSQVLDCVPWITRMLLMLGLDTAVVDPNGAINAMGLERGIAAGLLWADPDNTLDDPMRSAYDDLVADPQLDTVVVVVGTVEEDGSRNRAHAYLLNKIEGKVFVYDTLIDGGRHRIRPYTEWRSRYRRADFAYTAKYRRVGGVLTPLSRPADSEVVIRHASHEITGSPDDSEKPATPSSTPPQGDGFASWTRRSRPGRARTTPSGESWIGKLSGNRFAPEIVTAVNPDDPHEPNARTGPDRKSDPPAPPEADRAAATTSTANSVRRDAGEAPGQVDEEGKHVSESRSEEPSSHVPTLPPRALVVGSAARLYAVAATEPPEDAGYGAVLDTTTDSAWIEAHDGSTRISRATTDFHDLPNDMLSEYVRLAEIAVPIVLAAVNSGTDVSTDDFVDDLSSRIHNGRLQRHWRIATAEQRLPFDDPGYPEKLREQHRRLARAARDAVVATGAIDRTAADPFESCATGAAVAAELWRRRAVRMFGFDLPGITVEVARELARAIDQLLTKYPYVQLLRIGFGPIPGTRPLAVSDHVDGTDTSYPYTRSITVSEAVATDRELFASGWAALIDSGRAVGAVEEPVLGLVRREFGYALNVATRLSAQREAKLTLVDHHESSHQGPTRWSPREAFAWSNSQFRDYGPNGKGRLDAAAALAGAFAAMEHDPRDTSVGEQVLHDLLTEVAPQRQALKDRDRAQLTTEYRPVTPAEQRAKSAMAATLRADHGIDIIGLDNPGITAATAGELIAGIRHMIARFPILADLSEIKIIPEDAGVFGQFSFDGIEFNELWMTAPVRMHAEAIRQVAAGRLRVDLARVYFCLAIHELAHALRRLLPVDAPSAHEVVSRHFEESYGSDDVRALRAWWAEQFSSYGIREEDGALVPDEAEAESVVAAEVDVLTPTEGEVIVHRNISELAAAEAERRGMTSTEPTIGARPSSDTTESAGRTAHTPWNSRWSGTPRAEPAQATAGPGSAGPVDDEAIAAARKGTDEERAAANPARPTEISDEPAHSAENSRVYHHLMAQLGDPRLARDLAAKAHARAEREQQPTDPEAATQHLLRIADTILAEHRTAMAQLDDAMDNKPTPRRRQRLTSLQHGGVFFHNRPDIPEADALDRSRATEAAEEAEPQVNPHARTPWSEPVAITVDKDRDALDAPHDQPRNTEQSPDLPSVRSPDEIGSRPTDPIGSRPTLYVPEPHRLAAELLGLDPSFAYIDDLMRIAAGEPHGPAWIDSPDYWEWQLNWLAERGPRLSTLAAFSAAALEAETVLGLPNTSGRGLLLAQLRPRTPGEMMAIYKLETMRADEPDRPSGPDTAAHASAIGRVERELSLDELPQYAYLPTVAARPVLQADRDLTRKYQSPAEFWYFDPIPRDGVFGANYPGCRALDRQSPAYHRARHAGDSLLPLIACRPVYDRFLNHWIEPYQLRHAEQLRDGFQGTRSSPENRIAQWFTSVVADVLAAPPDAAPEILHRALHSQLRRRTGRSVPTDDAHWRFVSAVHELLSGDYDFGHYLQSRDHPETEGYARTVRETVLRRHSPTAVARVPFIANVIGASPADANLSPPEGGPTPATPVGARPNPADRVRPRIDDYLARGDTRGAVALLREQFAHKVFPWVRHHTPSAEAAQEIFEAACRRAISDIGRIGDRDIEQWLVLNAGELISQHHSPIRTATTEPAGSAAAEHGVPTAELTAALRRSRTVQHLPPIVRNALDQDREGLQAAIEELAPGPRRLLDLRFGLGMSVQRTAEAMGRTEGAVRTAQRGAFLRLARLLEQRAGNQPFEVVLEALEQDLDAFTRCLAQLGPEQRAAVEGRLLRKLPTRELVEAYGPNHYATYYRAVQRLSALLLGDAQVRPGVDADRELVQRTSTQTLEPAIAQLTNAAYRQALTLRFVHGLPRGRAAAAAQTGLPAFEMREIRAIRAVATHLRAETPARQLPDFHLIPDPDSDLFGDRGSSVQPSWLRTRRQVAALPVVNVDGGGHGRGRGEEADESPEPEKSSLWRLLRNRPDIALRSSGQVGSALGSLLTESMMPYYLLSTAGPEAASWVGLVGTLPYLGGPIFAGILAEHKPARPIMVAGETLALTAAAAQATAIATGAPAMPLTMSLATAAMSAGAILYDQTSAKVFREMFGVENAEELARYNNMQAYLPRIITGFGPAVATTAPLLAPVVNGLSSIWNLGTMRGMPKTATTPMPTGKNLGTQVMKSAGEGFRALRKRPMLQRIATNHGLTNFALGMEWTYYSMGILDAPMPEWQKFSILTAIPLGTLLGGRIPTKLREKLDIDTILTAKIAGLAGVGLAEALSDDVMTVAPFWVAAWATLGAGNVSVGKYKLQNTPGEVYARANSVQAMVGRLASPLGGLAVGAGLLNLGMGPAQWISAGALTALASGFVVRNIAERRAPEPVAAPDPEVIRNCAIQVARIHRALGYDLGSEPDDTDRRWNAGDNWRITEESLGNQLRPFDTGGKSPVHEAAEIIRNPDNDIDSAAVVIDGHIHYVVAVEGDTGTEILVFDTLVEDPDEMHVRNISGDENGENAWTASYDEFGNAFAAFWTSTDGRPVPVGTGRGRLLQPMWTSCGGNLVPAFHPIRTLRHRTHPVKLLGRPDDAERTLQQTSAPATEKSEPIATTPWRRDRPGAAPASSGNPLAPQEALDLPRKKNRRRAPDPNAYHHRPEDGMPWDPVVPQPDPLLMPPAQRRGRGARPPSLDGVLDVRSEIEFVDPGVDRGNRRGRRGDVPSVWHRFGSDDSTPDPTELSPALGRALRAAEADAEDVVTYALQPAQALGLDETKLRQRDPEAIARTVRALRIRQRRRFESVLRRLVADDALTELLDHQDAISELDERVRSLPRHLEAAKTYLDEVRTALAIMAVPELFAAAGVSPFIDDDGQIVEAIGYTSDGRVIVASPLRDQRALLDLQVPGFRRQAPKNGVSIEYWHVRIDDQGRLVVETISGAHPDPERTAYYYRDRDYVWWRKDLADERTFAEKYAEALVSGEIAREHLKGDTGDATMSAGVCIVHYRNGFRHIEKKVRDIDQRDAEKLAAITLADAGSRAAEVLGADEILPGGSELVLLIEYVPGFDASDIFRDFEDAWRDFFHTPTGQRLGRGDTLVRPWDRHERGSKNWRLQLGLIVRPIDNGNAYQDALPPGGFTLHYATVVNEKIEWRKHYTPRAELEAVRERTLTSKAAYDRRNRAEWYQDVIDNLARIEASAWYNTPADNAEAVLTLTNLRDVLAERLNLPGARNLPHPYDELTPSDWRTVIASKYESLRRFREMGFPADRTARDLDTLDKLTKLLLHAQMRQVTPDALDDSWVIDPDSDTAGQTLTEVYLDGLAVRLADVEAAAQSVGHDAESHIAWVEEFGPESGSQA</sequence>
<dbReference type="PROSITE" id="PS50043">
    <property type="entry name" value="HTH_LUXR_2"/>
    <property type="match status" value="3"/>
</dbReference>
<comment type="caution">
    <text evidence="9">The sequence shown here is derived from an EMBL/GenBank/DDBJ whole genome shotgun (WGS) entry which is preliminary data.</text>
</comment>
<feature type="region of interest" description="Disordered" evidence="6">
    <location>
        <begin position="6398"/>
        <end position="6509"/>
    </location>
</feature>